<dbReference type="AlphaFoldDB" id="A0A4C1X928"/>
<organism evidence="1 2">
    <name type="scientific">Eumeta variegata</name>
    <name type="common">Bagworm moth</name>
    <name type="synonym">Eumeta japonica</name>
    <dbReference type="NCBI Taxonomy" id="151549"/>
    <lineage>
        <taxon>Eukaryota</taxon>
        <taxon>Metazoa</taxon>
        <taxon>Ecdysozoa</taxon>
        <taxon>Arthropoda</taxon>
        <taxon>Hexapoda</taxon>
        <taxon>Insecta</taxon>
        <taxon>Pterygota</taxon>
        <taxon>Neoptera</taxon>
        <taxon>Endopterygota</taxon>
        <taxon>Lepidoptera</taxon>
        <taxon>Glossata</taxon>
        <taxon>Ditrysia</taxon>
        <taxon>Tineoidea</taxon>
        <taxon>Psychidae</taxon>
        <taxon>Oiketicinae</taxon>
        <taxon>Eumeta</taxon>
    </lineage>
</organism>
<keyword evidence="2" id="KW-1185">Reference proteome</keyword>
<evidence type="ECO:0000313" key="1">
    <source>
        <dbReference type="EMBL" id="GBP58737.1"/>
    </source>
</evidence>
<name>A0A4C1X928_EUMVA</name>
<proteinExistence type="predicted"/>
<gene>
    <name evidence="1" type="ORF">EVAR_35516_1</name>
</gene>
<dbReference type="OrthoDB" id="7871514at2759"/>
<comment type="caution">
    <text evidence="1">The sequence shown here is derived from an EMBL/GenBank/DDBJ whole genome shotgun (WGS) entry which is preliminary data.</text>
</comment>
<dbReference type="EMBL" id="BGZK01000743">
    <property type="protein sequence ID" value="GBP58737.1"/>
    <property type="molecule type" value="Genomic_DNA"/>
</dbReference>
<sequence>MDKYTASDHNAILWEISCDQKRERPNRQTNTTVGWKVKTFDPSTLIVAIDSKPIVAGPAEEMTKDLMKRVTHTSDASMPRKHNINQRPAVHWWNDQISVLHKECHKKGRISHRSYRRPNSAELITEYKNARQALNKTIKDSKRRC</sequence>
<reference evidence="1 2" key="1">
    <citation type="journal article" date="2019" name="Commun. Biol.">
        <title>The bagworm genome reveals a unique fibroin gene that provides high tensile strength.</title>
        <authorList>
            <person name="Kono N."/>
            <person name="Nakamura H."/>
            <person name="Ohtoshi R."/>
            <person name="Tomita M."/>
            <person name="Numata K."/>
            <person name="Arakawa K."/>
        </authorList>
    </citation>
    <scope>NUCLEOTIDE SEQUENCE [LARGE SCALE GENOMIC DNA]</scope>
</reference>
<evidence type="ECO:0008006" key="3">
    <source>
        <dbReference type="Google" id="ProtNLM"/>
    </source>
</evidence>
<accession>A0A4C1X928</accession>
<dbReference type="Proteomes" id="UP000299102">
    <property type="component" value="Unassembled WGS sequence"/>
</dbReference>
<protein>
    <recommendedName>
        <fullName evidence="3">Endonuclease/exonuclease/phosphatase domain-containing protein</fullName>
    </recommendedName>
</protein>
<evidence type="ECO:0000313" key="2">
    <source>
        <dbReference type="Proteomes" id="UP000299102"/>
    </source>
</evidence>